<evidence type="ECO:0000313" key="2">
    <source>
        <dbReference type="Proteomes" id="UP000748531"/>
    </source>
</evidence>
<sequence>MEQGVAFEESVYRNLLELYQRSHPTHAYARTEESIAKLSTVVKRVLS</sequence>
<dbReference type="Proteomes" id="UP000748531">
    <property type="component" value="Unassembled WGS sequence"/>
</dbReference>
<protein>
    <submittedName>
        <fullName evidence="1">Uncharacterized protein</fullName>
    </submittedName>
</protein>
<reference evidence="1" key="1">
    <citation type="submission" date="2019-05" db="EMBL/GenBank/DDBJ databases">
        <title>Annotation for the trematode Paragonimus heterotremus.</title>
        <authorList>
            <person name="Choi Y.-J."/>
        </authorList>
    </citation>
    <scope>NUCLEOTIDE SEQUENCE</scope>
    <source>
        <strain evidence="1">LC</strain>
    </source>
</reference>
<organism evidence="1 2">
    <name type="scientific">Paragonimus heterotremus</name>
    <dbReference type="NCBI Taxonomy" id="100268"/>
    <lineage>
        <taxon>Eukaryota</taxon>
        <taxon>Metazoa</taxon>
        <taxon>Spiralia</taxon>
        <taxon>Lophotrochozoa</taxon>
        <taxon>Platyhelminthes</taxon>
        <taxon>Trematoda</taxon>
        <taxon>Digenea</taxon>
        <taxon>Plagiorchiida</taxon>
        <taxon>Troglotremata</taxon>
        <taxon>Troglotrematidae</taxon>
        <taxon>Paragonimus</taxon>
    </lineage>
</organism>
<gene>
    <name evidence="1" type="ORF">PHET_09244</name>
</gene>
<proteinExistence type="predicted"/>
<accession>A0A8J4T3K1</accession>
<keyword evidence="2" id="KW-1185">Reference proteome</keyword>
<comment type="caution">
    <text evidence="1">The sequence shown here is derived from an EMBL/GenBank/DDBJ whole genome shotgun (WGS) entry which is preliminary data.</text>
</comment>
<evidence type="ECO:0000313" key="1">
    <source>
        <dbReference type="EMBL" id="KAF5397738.1"/>
    </source>
</evidence>
<name>A0A8J4T3K1_9TREM</name>
<dbReference type="EMBL" id="LUCH01005850">
    <property type="protein sequence ID" value="KAF5397738.1"/>
    <property type="molecule type" value="Genomic_DNA"/>
</dbReference>
<dbReference type="AlphaFoldDB" id="A0A8J4T3K1"/>